<organism evidence="3 4">
    <name type="scientific">candidate division TA06 bacterium B3_TA06</name>
    <dbReference type="NCBI Taxonomy" id="2012487"/>
    <lineage>
        <taxon>Bacteria</taxon>
        <taxon>Bacteria division TA06</taxon>
    </lineage>
</organism>
<feature type="coiled-coil region" evidence="1">
    <location>
        <begin position="488"/>
        <end position="543"/>
    </location>
</feature>
<keyword evidence="2" id="KW-0472">Membrane</keyword>
<reference evidence="3 4" key="1">
    <citation type="submission" date="2017-06" db="EMBL/GenBank/DDBJ databases">
        <title>Novel microbial phyla capable of carbon fixation and sulfur reduction in deep-sea sediments.</title>
        <authorList>
            <person name="Huang J."/>
            <person name="Baker B."/>
            <person name="Wang Y."/>
        </authorList>
    </citation>
    <scope>NUCLEOTIDE SEQUENCE [LARGE SCALE GENOMIC DNA]</scope>
    <source>
        <strain evidence="3">B3_TA06</strain>
    </source>
</reference>
<name>A0A532UU63_UNCT6</name>
<feature type="transmembrane region" description="Helical" evidence="2">
    <location>
        <begin position="133"/>
        <end position="155"/>
    </location>
</feature>
<accession>A0A532UU63</accession>
<evidence type="ECO:0000256" key="1">
    <source>
        <dbReference type="SAM" id="Coils"/>
    </source>
</evidence>
<feature type="coiled-coil region" evidence="1">
    <location>
        <begin position="731"/>
        <end position="813"/>
    </location>
</feature>
<keyword evidence="2" id="KW-1133">Transmembrane helix</keyword>
<evidence type="ECO:0008006" key="5">
    <source>
        <dbReference type="Google" id="ProtNLM"/>
    </source>
</evidence>
<dbReference type="EMBL" id="NJBO01000026">
    <property type="protein sequence ID" value="TKJ38484.1"/>
    <property type="molecule type" value="Genomic_DNA"/>
</dbReference>
<proteinExistence type="predicted"/>
<sequence>MKIGKELYSRLRKHRASQDSLTIIALILLTAAVVILASLCAFLAFSSWFYLLLLLSLGLAVFYLLRRPNLYVLARSVEQHEPKWGDRLSTAVDLSAKRNPKEVYSTELITDYVEGIEARLDTSSFSLAARRKMLVGSLGILGTAAIVTLLIVLLLPARLRFGFNAIFAPHNLDLHIEALTADTLVNPGDRIEVMAQIHAPVNLGYVELIIEKEGERESRKVNLKEGLVSQRVKVDAEEKVYFQRLGRRSDETYIGLLRPFEIRRVEFTVSPPAYTEEKPRTSSGMRFAALPGSRVKIDGNASAELSEAYLLLDDSIIPLRVNHTEFEGSFAFSSYEKLSLLAKNRSGAVLEQRIDALPRSDESPLVEVFLPGRDTEINQFMRLTLGVHAIDDYGLGSIHLVTEGAGGLKLQIGRAEGQSEDSVFYRWDLSELDLLPGEEITYYVEAADNDVVSGPKWGRSKTYRLRFPDISEIFSEVTEYGEQTAEGLTELSEQQENLYRELSRIEDKLRAEQALSPEEQKRLRELIKQQERLLSSVDSLAQETKELLQRLEEGMVSDPETIQKLSELSEMLAELMPPELQQRLTDLARALAENPQRLAEAMHRTTELGTDLQVQLEQALGVLERFLEEQRLAELAEKAEALARMQENLIREAEKLPNEEAAARQQQIEKGLEELAREAAELANELEDSDIAPELREIAAQMAAENTELSKDIEKSLSQGRMNRSDARKLAHNLRQAGKQLNMMLANLQKRRNQALEMEMAKLARELLLLSEEQEDLLGRVGTEDNLELAARATELERALERKKEDVFKLASQSFKLPREAMHSLASASRSAAEFKQSLIEGRSGTASQQGRTVQHEIDRAASSLLEAFAQCSGQQCSSTGIEQLMQSLSAMSMVQLSINQQMGGLLPLPISAESMTAAQRQALGELLAQQSALRQQLEEMLQAAGQEPGLSGMIEGIVEEMKSLEEDMSRYVGERELVERGEHIFRRLLDARNVLRKKNETREREREIGTVWEQLASPSLPKDAGERRLYLKKELLRFLQSDYPEEYKRLARAYLQALLEQE</sequence>
<evidence type="ECO:0000313" key="4">
    <source>
        <dbReference type="Proteomes" id="UP000317778"/>
    </source>
</evidence>
<protein>
    <recommendedName>
        <fullName evidence="5">DUF4175 domain-containing protein</fullName>
    </recommendedName>
</protein>
<comment type="caution">
    <text evidence="3">The sequence shown here is derived from an EMBL/GenBank/DDBJ whole genome shotgun (WGS) entry which is preliminary data.</text>
</comment>
<gene>
    <name evidence="3" type="ORF">CEE36_10600</name>
</gene>
<feature type="coiled-coil region" evidence="1">
    <location>
        <begin position="924"/>
        <end position="975"/>
    </location>
</feature>
<feature type="transmembrane region" description="Helical" evidence="2">
    <location>
        <begin position="21"/>
        <end position="42"/>
    </location>
</feature>
<keyword evidence="2" id="KW-0812">Transmembrane</keyword>
<evidence type="ECO:0000313" key="3">
    <source>
        <dbReference type="EMBL" id="TKJ38484.1"/>
    </source>
</evidence>
<dbReference type="AlphaFoldDB" id="A0A532UU63"/>
<evidence type="ECO:0000256" key="2">
    <source>
        <dbReference type="SAM" id="Phobius"/>
    </source>
</evidence>
<feature type="transmembrane region" description="Helical" evidence="2">
    <location>
        <begin position="48"/>
        <end position="65"/>
    </location>
</feature>
<keyword evidence="1" id="KW-0175">Coiled coil</keyword>
<dbReference type="Proteomes" id="UP000317778">
    <property type="component" value="Unassembled WGS sequence"/>
</dbReference>
<feature type="coiled-coil region" evidence="1">
    <location>
        <begin position="632"/>
        <end position="692"/>
    </location>
</feature>